<dbReference type="PANTHER" id="PTHR47266">
    <property type="entry name" value="ENDONUCLEASE-RELATED"/>
    <property type="match status" value="1"/>
</dbReference>
<dbReference type="InterPro" id="IPR052160">
    <property type="entry name" value="Gypsy_RT_Integrase-like"/>
</dbReference>
<organism evidence="1 2">
    <name type="scientific">Cucumis melo</name>
    <name type="common">Muskmelon</name>
    <dbReference type="NCBI Taxonomy" id="3656"/>
    <lineage>
        <taxon>Eukaryota</taxon>
        <taxon>Viridiplantae</taxon>
        <taxon>Streptophyta</taxon>
        <taxon>Embryophyta</taxon>
        <taxon>Tracheophyta</taxon>
        <taxon>Spermatophyta</taxon>
        <taxon>Magnoliopsida</taxon>
        <taxon>eudicotyledons</taxon>
        <taxon>Gunneridae</taxon>
        <taxon>Pentapetalae</taxon>
        <taxon>rosids</taxon>
        <taxon>fabids</taxon>
        <taxon>Cucurbitales</taxon>
        <taxon>Cucurbitaceae</taxon>
        <taxon>Benincaseae</taxon>
        <taxon>Cucumis</taxon>
    </lineage>
</organism>
<dbReference type="RefSeq" id="XP_008464670.2">
    <property type="nucleotide sequence ID" value="XM_008466448.2"/>
</dbReference>
<dbReference type="InterPro" id="IPR012337">
    <property type="entry name" value="RNaseH-like_sf"/>
</dbReference>
<dbReference type="InParanoid" id="A0A1S3CM09"/>
<dbReference type="AlphaFoldDB" id="A0A1S3CM09"/>
<dbReference type="GO" id="GO:0003676">
    <property type="term" value="F:nucleic acid binding"/>
    <property type="evidence" value="ECO:0007669"/>
    <property type="project" value="InterPro"/>
</dbReference>
<dbReference type="Gene3D" id="3.30.420.10">
    <property type="entry name" value="Ribonuclease H-like superfamily/Ribonuclease H"/>
    <property type="match status" value="1"/>
</dbReference>
<sequence>MGPFSQSSDHIYILLVVDYASKWVRTISCMKNNAITVSKFLKRNIFTRFGTHRALISIKDLISLTHKVANIYHLQTNGYVELSNRKIKKILEKVVNSSHKDCADHLDSTFSAYCIAYKTPIRMSPYTLVLKKAWHLPLEFEHKELWSCKKLNFDPNTAGEARLLKLNELQEWCFQAYKNAKIYKEKTKAWHDSRINRYKLRVGQKVLLFNSRLQLFLDKLYSRWSRPFFVKQIFLHGVVEITSIDETNLFKVNGQRLKAYLKEEERVKFSMDLM</sequence>
<name>A0A1S3CM09_CUCME</name>
<dbReference type="GeneID" id="103502497"/>
<proteinExistence type="predicted"/>
<gene>
    <name evidence="2" type="primary">LOC103502497</name>
</gene>
<protein>
    <submittedName>
        <fullName evidence="2">Uncharacterized protein LOC103502497</fullName>
    </submittedName>
</protein>
<reference evidence="2" key="1">
    <citation type="submission" date="2025-08" db="UniProtKB">
        <authorList>
            <consortium name="RefSeq"/>
        </authorList>
    </citation>
    <scope>IDENTIFICATION</scope>
    <source>
        <tissue evidence="2">Stem</tissue>
    </source>
</reference>
<evidence type="ECO:0000313" key="2">
    <source>
        <dbReference type="RefSeq" id="XP_008464670.2"/>
    </source>
</evidence>
<dbReference type="InterPro" id="IPR036397">
    <property type="entry name" value="RNaseH_sf"/>
</dbReference>
<dbReference type="eggNOG" id="KOG0017">
    <property type="taxonomic scope" value="Eukaryota"/>
</dbReference>
<accession>A0A1S3CM09</accession>
<dbReference type="KEGG" id="cmo:103502497"/>
<dbReference type="Proteomes" id="UP001652600">
    <property type="component" value="Chromosome 12"/>
</dbReference>
<dbReference type="SUPFAM" id="SSF53098">
    <property type="entry name" value="Ribonuclease H-like"/>
    <property type="match status" value="1"/>
</dbReference>
<keyword evidence="1" id="KW-1185">Reference proteome</keyword>
<evidence type="ECO:0000313" key="1">
    <source>
        <dbReference type="Proteomes" id="UP001652600"/>
    </source>
</evidence>